<dbReference type="CDD" id="cd05260">
    <property type="entry name" value="GDP_MD_SDR_e"/>
    <property type="match status" value="1"/>
</dbReference>
<comment type="similarity">
    <text evidence="3">Belongs to the NAD(P)-dependent epimerase/dehydratase family. GDP-mannose 4,6-dehydratase subfamily.</text>
</comment>
<accession>A0A399RH95</accession>
<dbReference type="InterPro" id="IPR006368">
    <property type="entry name" value="GDP_Man_deHydtase"/>
</dbReference>
<evidence type="ECO:0000256" key="5">
    <source>
        <dbReference type="ARBA" id="ARBA00022458"/>
    </source>
</evidence>
<keyword evidence="6" id="KW-0456">Lyase</keyword>
<evidence type="ECO:0000256" key="7">
    <source>
        <dbReference type="ARBA" id="ARBA00059383"/>
    </source>
</evidence>
<dbReference type="InterPro" id="IPR016040">
    <property type="entry name" value="NAD(P)-bd_dom"/>
</dbReference>
<dbReference type="Gene3D" id="3.90.25.10">
    <property type="entry name" value="UDP-galactose 4-epimerase, domain 1"/>
    <property type="match status" value="1"/>
</dbReference>
<dbReference type="GO" id="GO:0042351">
    <property type="term" value="P:'de novo' GDP-L-fucose biosynthetic process"/>
    <property type="evidence" value="ECO:0007669"/>
    <property type="project" value="TreeGrafter"/>
</dbReference>
<dbReference type="PANTHER" id="PTHR43715">
    <property type="entry name" value="GDP-MANNOSE 4,6-DEHYDRATASE"/>
    <property type="match status" value="1"/>
</dbReference>
<organism evidence="9 10">
    <name type="scientific">Henriciella algicola</name>
    <dbReference type="NCBI Taxonomy" id="1608422"/>
    <lineage>
        <taxon>Bacteria</taxon>
        <taxon>Pseudomonadati</taxon>
        <taxon>Pseudomonadota</taxon>
        <taxon>Alphaproteobacteria</taxon>
        <taxon>Hyphomonadales</taxon>
        <taxon>Hyphomonadaceae</taxon>
        <taxon>Henriciella</taxon>
    </lineage>
</organism>
<protein>
    <recommendedName>
        <fullName evidence="4">GDP-mannose 4,6-dehydratase</fullName>
        <ecNumber evidence="4">4.2.1.47</ecNumber>
    </recommendedName>
</protein>
<evidence type="ECO:0000256" key="4">
    <source>
        <dbReference type="ARBA" id="ARBA00011989"/>
    </source>
</evidence>
<evidence type="ECO:0000256" key="3">
    <source>
        <dbReference type="ARBA" id="ARBA00009263"/>
    </source>
</evidence>
<dbReference type="OrthoDB" id="9779041at2"/>
<name>A0A399RH95_9PROT</name>
<feature type="domain" description="NAD(P)-binding" evidence="8">
    <location>
        <begin position="5"/>
        <end position="313"/>
    </location>
</feature>
<dbReference type="InterPro" id="IPR036291">
    <property type="entry name" value="NAD(P)-bd_dom_sf"/>
</dbReference>
<dbReference type="SUPFAM" id="SSF51735">
    <property type="entry name" value="NAD(P)-binding Rossmann-fold domains"/>
    <property type="match status" value="1"/>
</dbReference>
<dbReference type="EC" id="4.2.1.47" evidence="4"/>
<evidence type="ECO:0000256" key="1">
    <source>
        <dbReference type="ARBA" id="ARBA00000188"/>
    </source>
</evidence>
<evidence type="ECO:0000313" key="9">
    <source>
        <dbReference type="EMBL" id="RIJ29195.1"/>
    </source>
</evidence>
<dbReference type="EMBL" id="QWGA01000007">
    <property type="protein sequence ID" value="RIJ29195.1"/>
    <property type="molecule type" value="Genomic_DNA"/>
</dbReference>
<comment type="function">
    <text evidence="7">Catalyzes the conversion of GDP-D-mannose to GDP-4-dehydro-6-deoxy-D-mannose.</text>
</comment>
<dbReference type="RefSeq" id="WP_119454609.1">
    <property type="nucleotide sequence ID" value="NZ_QWGA01000007.1"/>
</dbReference>
<evidence type="ECO:0000313" key="10">
    <source>
        <dbReference type="Proteomes" id="UP000265845"/>
    </source>
</evidence>
<evidence type="ECO:0000256" key="2">
    <source>
        <dbReference type="ARBA" id="ARBA00001937"/>
    </source>
</evidence>
<keyword evidence="5" id="KW-0536">Nodulation</keyword>
<proteinExistence type="inferred from homology"/>
<comment type="catalytic activity">
    <reaction evidence="1">
        <text>GDP-alpha-D-mannose = GDP-4-dehydro-alpha-D-rhamnose + H2O</text>
        <dbReference type="Rhea" id="RHEA:23820"/>
        <dbReference type="ChEBI" id="CHEBI:15377"/>
        <dbReference type="ChEBI" id="CHEBI:57527"/>
        <dbReference type="ChEBI" id="CHEBI:57964"/>
        <dbReference type="EC" id="4.2.1.47"/>
    </reaction>
</comment>
<dbReference type="AlphaFoldDB" id="A0A399RH95"/>
<dbReference type="GO" id="GO:0008446">
    <property type="term" value="F:GDP-mannose 4,6-dehydratase activity"/>
    <property type="evidence" value="ECO:0007669"/>
    <property type="project" value="UniProtKB-EC"/>
</dbReference>
<dbReference type="PANTHER" id="PTHR43715:SF1">
    <property type="entry name" value="GDP-MANNOSE 4,6 DEHYDRATASE"/>
    <property type="match status" value="1"/>
</dbReference>
<sequence length="325" mass="36565">MKIAFITGITGQDGSFLADLLLSKDYEVHGVLRRSSTIDRPRIDHLTRDPAIYNERLFLHYCDLDDITTLRRLLHQVEPDEFYHLAGQSHVGVSFEIPESTCDFTAMATLRILEVLRDLDKKPRFLTTGSSEIFGSPTESPQSLATAMLPRSPYGVAKAFAVNITRVYREAFGMFACTAVCYNHESERRSPSFVTRKISRAVAAIADGRQDKLALGNLDVWRDWGYAPEFVEAMWRMLQAKNAQDLMICTGESTSLEQFLDVAFRHAGLNWRDHVETDPRFVRPSEPARLVGDPSGAEVAIGWRAKTKAADVARLLVDIDRQQLG</sequence>
<keyword evidence="10" id="KW-1185">Reference proteome</keyword>
<dbReference type="FunFam" id="3.40.50.720:FF:000924">
    <property type="entry name" value="GDP-mannose 4,6 dehydratase"/>
    <property type="match status" value="1"/>
</dbReference>
<dbReference type="Proteomes" id="UP000265845">
    <property type="component" value="Unassembled WGS sequence"/>
</dbReference>
<comment type="caution">
    <text evidence="9">The sequence shown here is derived from an EMBL/GenBank/DDBJ whole genome shotgun (WGS) entry which is preliminary data.</text>
</comment>
<comment type="cofactor">
    <cofactor evidence="2">
        <name>NADP(+)</name>
        <dbReference type="ChEBI" id="CHEBI:58349"/>
    </cofactor>
</comment>
<gene>
    <name evidence="9" type="ORF">D1222_12650</name>
</gene>
<dbReference type="Gene3D" id="3.40.50.720">
    <property type="entry name" value="NAD(P)-binding Rossmann-like Domain"/>
    <property type="match status" value="1"/>
</dbReference>
<evidence type="ECO:0000259" key="8">
    <source>
        <dbReference type="Pfam" id="PF16363"/>
    </source>
</evidence>
<dbReference type="Pfam" id="PF16363">
    <property type="entry name" value="GDP_Man_Dehyd"/>
    <property type="match status" value="1"/>
</dbReference>
<reference evidence="9 10" key="1">
    <citation type="submission" date="2018-08" db="EMBL/GenBank/DDBJ databases">
        <title>Henriciella mobilis sp. nov., isolated from seawater.</title>
        <authorList>
            <person name="Cheng H."/>
            <person name="Wu Y.-H."/>
            <person name="Xu X.-W."/>
            <person name="Guo L.-L."/>
        </authorList>
    </citation>
    <scope>NUCLEOTIDE SEQUENCE [LARGE SCALE GENOMIC DNA]</scope>
    <source>
        <strain evidence="9 10">CCUG67844</strain>
    </source>
</reference>
<evidence type="ECO:0000256" key="6">
    <source>
        <dbReference type="ARBA" id="ARBA00023239"/>
    </source>
</evidence>